<name>A0ABW2YHJ0_9GAMM</name>
<proteinExistence type="predicted"/>
<dbReference type="Proteomes" id="UP001597110">
    <property type="component" value="Unassembled WGS sequence"/>
</dbReference>
<organism evidence="2 3">
    <name type="scientific">Lysobacter brunescens</name>
    <dbReference type="NCBI Taxonomy" id="262323"/>
    <lineage>
        <taxon>Bacteria</taxon>
        <taxon>Pseudomonadati</taxon>
        <taxon>Pseudomonadota</taxon>
        <taxon>Gammaproteobacteria</taxon>
        <taxon>Lysobacterales</taxon>
        <taxon>Lysobacteraceae</taxon>
        <taxon>Lysobacter</taxon>
    </lineage>
</organism>
<protein>
    <submittedName>
        <fullName evidence="2">DUF5329 family protein</fullName>
    </submittedName>
</protein>
<dbReference type="RefSeq" id="WP_386823575.1">
    <property type="nucleotide sequence ID" value="NZ_JBHTIF010000001.1"/>
</dbReference>
<evidence type="ECO:0000313" key="3">
    <source>
        <dbReference type="Proteomes" id="UP001597110"/>
    </source>
</evidence>
<sequence>MMRRLITALLACTVALSVQAASPVAKPVAKPADAATAQREIQGLIDALGRSGCAFERNGEWYDGARARTHLGRKYDYLRRRDPNGSAESFIERAASRSSTSGRAYHVRCPGKAVEPASAWFNRQLRDLRAAR</sequence>
<dbReference type="InterPro" id="IPR035242">
    <property type="entry name" value="DUF5329"/>
</dbReference>
<accession>A0ABW2YHJ0</accession>
<gene>
    <name evidence="2" type="ORF">ACFQ0E_10380</name>
</gene>
<dbReference type="EMBL" id="JBHTIF010000001">
    <property type="protein sequence ID" value="MFD0726004.1"/>
    <property type="molecule type" value="Genomic_DNA"/>
</dbReference>
<dbReference type="Pfam" id="PF17263">
    <property type="entry name" value="DUF5329"/>
    <property type="match status" value="1"/>
</dbReference>
<comment type="caution">
    <text evidence="2">The sequence shown here is derived from an EMBL/GenBank/DDBJ whole genome shotgun (WGS) entry which is preliminary data.</text>
</comment>
<evidence type="ECO:0000256" key="1">
    <source>
        <dbReference type="SAM" id="SignalP"/>
    </source>
</evidence>
<keyword evidence="1" id="KW-0732">Signal</keyword>
<feature type="chain" id="PRO_5045654252" evidence="1">
    <location>
        <begin position="21"/>
        <end position="132"/>
    </location>
</feature>
<evidence type="ECO:0000313" key="2">
    <source>
        <dbReference type="EMBL" id="MFD0726004.1"/>
    </source>
</evidence>
<feature type="signal peptide" evidence="1">
    <location>
        <begin position="1"/>
        <end position="20"/>
    </location>
</feature>
<keyword evidence="3" id="KW-1185">Reference proteome</keyword>
<reference evidence="3" key="1">
    <citation type="journal article" date="2019" name="Int. J. Syst. Evol. Microbiol.">
        <title>The Global Catalogue of Microorganisms (GCM) 10K type strain sequencing project: providing services to taxonomists for standard genome sequencing and annotation.</title>
        <authorList>
            <consortium name="The Broad Institute Genomics Platform"/>
            <consortium name="The Broad Institute Genome Sequencing Center for Infectious Disease"/>
            <person name="Wu L."/>
            <person name="Ma J."/>
        </authorList>
    </citation>
    <scope>NUCLEOTIDE SEQUENCE [LARGE SCALE GENOMIC DNA]</scope>
    <source>
        <strain evidence="3">CCUG 55585</strain>
    </source>
</reference>